<reference evidence="1 2" key="1">
    <citation type="journal article" date="2014" name="Nat. Commun.">
        <title>Multiple recent horizontal transfers of a large genomic region in cheese making fungi.</title>
        <authorList>
            <person name="Cheeseman K."/>
            <person name="Ropars J."/>
            <person name="Renault P."/>
            <person name="Dupont J."/>
            <person name="Gouzy J."/>
            <person name="Branca A."/>
            <person name="Abraham A.L."/>
            <person name="Ceppi M."/>
            <person name="Conseiller E."/>
            <person name="Debuchy R."/>
            <person name="Malagnac F."/>
            <person name="Goarin A."/>
            <person name="Silar P."/>
            <person name="Lacoste S."/>
            <person name="Sallet E."/>
            <person name="Bensimon A."/>
            <person name="Giraud T."/>
            <person name="Brygoo Y."/>
        </authorList>
    </citation>
    <scope>NUCLEOTIDE SEQUENCE [LARGE SCALE GENOMIC DNA]</scope>
    <source>
        <strain evidence="2">FM 013</strain>
    </source>
</reference>
<dbReference type="AlphaFoldDB" id="A0A0G4PR56"/>
<sequence length="53" mass="5722">MNKFFHGINMVTSTAARLLPISNQENSVTPISYDLSARQPCSVPSGRNCGPRG</sequence>
<protein>
    <submittedName>
        <fullName evidence="1">Str. FM013</fullName>
    </submittedName>
</protein>
<dbReference type="Proteomes" id="UP000053732">
    <property type="component" value="Unassembled WGS sequence"/>
</dbReference>
<gene>
    <name evidence="1" type="ORF">PCAMFM013_S031g000053</name>
</gene>
<organism evidence="1 2">
    <name type="scientific">Penicillium camemberti (strain FM 013)</name>
    <dbReference type="NCBI Taxonomy" id="1429867"/>
    <lineage>
        <taxon>Eukaryota</taxon>
        <taxon>Fungi</taxon>
        <taxon>Dikarya</taxon>
        <taxon>Ascomycota</taxon>
        <taxon>Pezizomycotina</taxon>
        <taxon>Eurotiomycetes</taxon>
        <taxon>Eurotiomycetidae</taxon>
        <taxon>Eurotiales</taxon>
        <taxon>Aspergillaceae</taxon>
        <taxon>Penicillium</taxon>
    </lineage>
</organism>
<accession>A0A0G4PR56</accession>
<evidence type="ECO:0000313" key="1">
    <source>
        <dbReference type="EMBL" id="CRL28885.1"/>
    </source>
</evidence>
<evidence type="ECO:0000313" key="2">
    <source>
        <dbReference type="Proteomes" id="UP000053732"/>
    </source>
</evidence>
<name>A0A0G4PR56_PENC3</name>
<dbReference type="EMBL" id="HG793164">
    <property type="protein sequence ID" value="CRL28885.1"/>
    <property type="molecule type" value="Genomic_DNA"/>
</dbReference>
<proteinExistence type="predicted"/>
<keyword evidence="2" id="KW-1185">Reference proteome</keyword>